<feature type="compositionally biased region" description="Basic and acidic residues" evidence="1">
    <location>
        <begin position="48"/>
        <end position="64"/>
    </location>
</feature>
<accession>A0A8T1WRV0</accession>
<keyword evidence="3" id="KW-1185">Reference proteome</keyword>
<dbReference type="Proteomes" id="UP000693981">
    <property type="component" value="Unassembled WGS sequence"/>
</dbReference>
<evidence type="ECO:0000256" key="1">
    <source>
        <dbReference type="SAM" id="MobiDB-lite"/>
    </source>
</evidence>
<evidence type="ECO:0000313" key="3">
    <source>
        <dbReference type="Proteomes" id="UP000693981"/>
    </source>
</evidence>
<proteinExistence type="predicted"/>
<feature type="compositionally biased region" description="Low complexity" evidence="1">
    <location>
        <begin position="24"/>
        <end position="36"/>
    </location>
</feature>
<sequence>MNQLELAGDFHAATPAKSVESEADSATQTSSSANAQLKAFLPPPPTRLSEKRRLQSTDGTKPDNPEVDQEDDRGNQGELNARRESAACEPMVHYDGFDSVGIPKLAFGDDGDEDFVNFQSPVIGKPPTAGSSSWSPKCVSAVTQSDSDAIQEPSWSIQEFQQYLAMLELLQDVCGSSEGDEVSLSANSLGQMERLLTALLPSKV</sequence>
<name>A0A8T1WRV0_9STRA</name>
<protein>
    <submittedName>
        <fullName evidence="2">Uncharacterized protein</fullName>
    </submittedName>
</protein>
<evidence type="ECO:0000313" key="2">
    <source>
        <dbReference type="EMBL" id="KAG7395058.1"/>
    </source>
</evidence>
<dbReference type="EMBL" id="JAGDFL010000228">
    <property type="protein sequence ID" value="KAG7395058.1"/>
    <property type="molecule type" value="Genomic_DNA"/>
</dbReference>
<comment type="caution">
    <text evidence="2">The sequence shown here is derived from an EMBL/GenBank/DDBJ whole genome shotgun (WGS) entry which is preliminary data.</text>
</comment>
<dbReference type="AlphaFoldDB" id="A0A8T1WRV0"/>
<feature type="region of interest" description="Disordered" evidence="1">
    <location>
        <begin position="1"/>
        <end position="77"/>
    </location>
</feature>
<organism evidence="2 3">
    <name type="scientific">Phytophthora boehmeriae</name>
    <dbReference type="NCBI Taxonomy" id="109152"/>
    <lineage>
        <taxon>Eukaryota</taxon>
        <taxon>Sar</taxon>
        <taxon>Stramenopiles</taxon>
        <taxon>Oomycota</taxon>
        <taxon>Peronosporomycetes</taxon>
        <taxon>Peronosporales</taxon>
        <taxon>Peronosporaceae</taxon>
        <taxon>Phytophthora</taxon>
    </lineage>
</organism>
<gene>
    <name evidence="2" type="ORF">PHYBOEH_004255</name>
</gene>
<reference evidence="2" key="1">
    <citation type="submission" date="2021-02" db="EMBL/GenBank/DDBJ databases">
        <authorList>
            <person name="Palmer J.M."/>
        </authorList>
    </citation>
    <scope>NUCLEOTIDE SEQUENCE</scope>
    <source>
        <strain evidence="2">SCRP23</strain>
    </source>
</reference>
<dbReference type="OrthoDB" id="90803at2759"/>